<dbReference type="GO" id="GO:0007166">
    <property type="term" value="P:cell surface receptor signaling pathway"/>
    <property type="evidence" value="ECO:0007669"/>
    <property type="project" value="InterPro"/>
</dbReference>
<feature type="chain" id="PRO_5044198812" description="G-protein coupled receptor" evidence="8">
    <location>
        <begin position="26"/>
        <end position="646"/>
    </location>
</feature>
<dbReference type="Gene3D" id="2.60.220.50">
    <property type="match status" value="1"/>
</dbReference>
<reference evidence="11" key="3">
    <citation type="submission" date="2025-09" db="UniProtKB">
        <authorList>
            <consortium name="Ensembl"/>
        </authorList>
    </citation>
    <scope>IDENTIFICATION</scope>
</reference>
<feature type="domain" description="G-protein coupled receptors family 2 profile 2" evidence="10">
    <location>
        <begin position="368"/>
        <end position="617"/>
    </location>
</feature>
<evidence type="ECO:0000256" key="3">
    <source>
        <dbReference type="ARBA" id="ARBA00022989"/>
    </source>
</evidence>
<dbReference type="PANTHER" id="PTHR12011:SF435">
    <property type="entry name" value="ADHESION G PROTEIN-COUPLED RECEPTOR G1-RELATED"/>
    <property type="match status" value="1"/>
</dbReference>
<feature type="transmembrane region" description="Helical" evidence="7">
    <location>
        <begin position="440"/>
        <end position="467"/>
    </location>
</feature>
<feature type="signal peptide" evidence="8">
    <location>
        <begin position="1"/>
        <end position="25"/>
    </location>
</feature>
<feature type="compositionally biased region" description="Polar residues" evidence="6">
    <location>
        <begin position="628"/>
        <end position="646"/>
    </location>
</feature>
<keyword evidence="5" id="KW-1015">Disulfide bond</keyword>
<dbReference type="InterPro" id="IPR017981">
    <property type="entry name" value="GPCR_2-like_7TM"/>
</dbReference>
<feature type="transmembrane region" description="Helical" evidence="7">
    <location>
        <begin position="566"/>
        <end position="588"/>
    </location>
</feature>
<dbReference type="InterPro" id="IPR000203">
    <property type="entry name" value="GPS"/>
</dbReference>
<organism evidence="11 12">
    <name type="scientific">Denticeps clupeoides</name>
    <name type="common">denticle herring</name>
    <dbReference type="NCBI Taxonomy" id="299321"/>
    <lineage>
        <taxon>Eukaryota</taxon>
        <taxon>Metazoa</taxon>
        <taxon>Chordata</taxon>
        <taxon>Craniata</taxon>
        <taxon>Vertebrata</taxon>
        <taxon>Euteleostomi</taxon>
        <taxon>Actinopterygii</taxon>
        <taxon>Neopterygii</taxon>
        <taxon>Teleostei</taxon>
        <taxon>Clupei</taxon>
        <taxon>Clupeiformes</taxon>
        <taxon>Denticipitoidei</taxon>
        <taxon>Denticipitidae</taxon>
        <taxon>Denticeps</taxon>
    </lineage>
</organism>
<dbReference type="GO" id="GO:0007189">
    <property type="term" value="P:adenylate cyclase-activating G protein-coupled receptor signaling pathway"/>
    <property type="evidence" value="ECO:0007669"/>
    <property type="project" value="TreeGrafter"/>
</dbReference>
<evidence type="ECO:0000256" key="1">
    <source>
        <dbReference type="ARBA" id="ARBA00004141"/>
    </source>
</evidence>
<keyword evidence="12" id="KW-1185">Reference proteome</keyword>
<dbReference type="Proteomes" id="UP000694580">
    <property type="component" value="Chromosome 16"/>
</dbReference>
<evidence type="ECO:0000256" key="7">
    <source>
        <dbReference type="SAM" id="Phobius"/>
    </source>
</evidence>
<dbReference type="Ensembl" id="ENSDCDT00010020082.1">
    <property type="protein sequence ID" value="ENSDCDP00010018986.1"/>
    <property type="gene ID" value="ENSDCDG00010008609.1"/>
</dbReference>
<feature type="transmembrane region" description="Helical" evidence="7">
    <location>
        <begin position="408"/>
        <end position="428"/>
    </location>
</feature>
<dbReference type="InterPro" id="IPR057244">
    <property type="entry name" value="GAIN_B"/>
</dbReference>
<sequence>MARDLPVGTALKIVSLFFLFGQGESFNNDRHWKMCGTWQHGSGNKTLEYDLRKGCSNITITANESSLSIHGYITARHNSSNRFDLGDIGQDTKFCLYWDPLLDQLLVEVDRNNYTVLIASGLQESCCTDLSHKAQQNKADKYGIKDAMIWTDPFNSELYGSHLFFGDIINCKREFCEKTSHDSRTVNMIEEAMMESRVVGRVNLECAQGSVLEMSKTFEGQKITLLSPRSKMSPTIYLPAGLRPLARNKAKVVCTYFSNNTLFKKSVPANNLILDDVVGISVENEVITDLSEPIKIGFHHSSLSTHYLRQCVSWDTRKEPNVVTWSTNGCKTVLLSEDNTECHCNHLTYFSILVQLEQNDEVRHLEALTFISTIGCTISAISCCILFYSLCKKSKKAQDRSTPVHRGLVVALFFLSVFFILTGVFASVGKESVCRIAGALLHYFLLSSLSWMAVEIFHTFWMIYMVFSTYRPTLLYFLGFVIPMIPVAVLSFRSDIYGVREIVPSDNSSHPFHMCWMKDSGPALLANYITNISFVAFIFCAGLVMLYLVFRKIRDREEWRKNRMTFLSILALSCLFGSTWGLTLISFGPLSTPVRFLFCILNSLQGFFIMLRYFALERVRKARDSVLDGSSTGSTRQHMLQTQEKS</sequence>
<evidence type="ECO:0000256" key="6">
    <source>
        <dbReference type="SAM" id="MobiDB-lite"/>
    </source>
</evidence>
<gene>
    <name evidence="11" type="primary">ADGRG1</name>
</gene>
<keyword evidence="3 7" id="KW-1133">Transmembrane helix</keyword>
<feature type="transmembrane region" description="Helical" evidence="7">
    <location>
        <begin position="528"/>
        <end position="550"/>
    </location>
</feature>
<dbReference type="GeneTree" id="ENSGT00940000154285"/>
<dbReference type="PROSITE" id="PS50221">
    <property type="entry name" value="GAIN_B"/>
    <property type="match status" value="1"/>
</dbReference>
<feature type="transmembrane region" description="Helical" evidence="7">
    <location>
        <begin position="474"/>
        <end position="492"/>
    </location>
</feature>
<evidence type="ECO:0000256" key="5">
    <source>
        <dbReference type="ARBA" id="ARBA00023157"/>
    </source>
</evidence>
<evidence type="ECO:0000259" key="10">
    <source>
        <dbReference type="PROSITE" id="PS50261"/>
    </source>
</evidence>
<reference evidence="11" key="2">
    <citation type="submission" date="2025-08" db="UniProtKB">
        <authorList>
            <consortium name="Ensembl"/>
        </authorList>
    </citation>
    <scope>IDENTIFICATION</scope>
</reference>
<feature type="transmembrane region" description="Helical" evidence="7">
    <location>
        <begin position="367"/>
        <end position="388"/>
    </location>
</feature>
<dbReference type="GO" id="GO:0004930">
    <property type="term" value="F:G protein-coupled receptor activity"/>
    <property type="evidence" value="ECO:0007669"/>
    <property type="project" value="InterPro"/>
</dbReference>
<dbReference type="GO" id="GO:0005886">
    <property type="term" value="C:plasma membrane"/>
    <property type="evidence" value="ECO:0007669"/>
    <property type="project" value="TreeGrafter"/>
</dbReference>
<feature type="region of interest" description="Disordered" evidence="6">
    <location>
        <begin position="627"/>
        <end position="646"/>
    </location>
</feature>
<feature type="domain" description="GAIN-B" evidence="9">
    <location>
        <begin position="214"/>
        <end position="360"/>
    </location>
</feature>
<keyword evidence="4 7" id="KW-0472">Membrane</keyword>
<dbReference type="AlphaFoldDB" id="A0AAY4BG80"/>
<evidence type="ECO:0000256" key="4">
    <source>
        <dbReference type="ARBA" id="ARBA00023136"/>
    </source>
</evidence>
<evidence type="ECO:0000256" key="2">
    <source>
        <dbReference type="ARBA" id="ARBA00022692"/>
    </source>
</evidence>
<dbReference type="SMART" id="SM00303">
    <property type="entry name" value="GPS"/>
    <property type="match status" value="1"/>
</dbReference>
<evidence type="ECO:0000313" key="11">
    <source>
        <dbReference type="Ensembl" id="ENSDCDP00010018986.1"/>
    </source>
</evidence>
<reference evidence="11 12" key="1">
    <citation type="submission" date="2020-06" db="EMBL/GenBank/DDBJ databases">
        <authorList>
            <consortium name="Wellcome Sanger Institute Data Sharing"/>
        </authorList>
    </citation>
    <scope>NUCLEOTIDE SEQUENCE [LARGE SCALE GENOMIC DNA]</scope>
</reference>
<name>A0AAY4BG80_9TELE</name>
<evidence type="ECO:0000259" key="9">
    <source>
        <dbReference type="PROSITE" id="PS50221"/>
    </source>
</evidence>
<feature type="transmembrane region" description="Helical" evidence="7">
    <location>
        <begin position="594"/>
        <end position="615"/>
    </location>
</feature>
<dbReference type="Gene3D" id="1.20.1070.10">
    <property type="entry name" value="Rhodopsin 7-helix transmembrane proteins"/>
    <property type="match status" value="1"/>
</dbReference>
<dbReference type="Pfam" id="PF00002">
    <property type="entry name" value="7tm_2"/>
    <property type="match status" value="1"/>
</dbReference>
<dbReference type="InterPro" id="IPR046338">
    <property type="entry name" value="GAIN_dom_sf"/>
</dbReference>
<dbReference type="PROSITE" id="PS50261">
    <property type="entry name" value="G_PROTEIN_RECEP_F2_4"/>
    <property type="match status" value="1"/>
</dbReference>
<comment type="subcellular location">
    <subcellularLocation>
        <location evidence="1">Membrane</location>
        <topology evidence="1">Multi-pass membrane protein</topology>
    </subcellularLocation>
</comment>
<accession>A0AAY4BG80</accession>
<evidence type="ECO:0008006" key="13">
    <source>
        <dbReference type="Google" id="ProtNLM"/>
    </source>
</evidence>
<protein>
    <recommendedName>
        <fullName evidence="13">G-protein coupled receptor</fullName>
    </recommendedName>
</protein>
<evidence type="ECO:0000313" key="12">
    <source>
        <dbReference type="Proteomes" id="UP000694580"/>
    </source>
</evidence>
<proteinExistence type="predicted"/>
<dbReference type="PANTHER" id="PTHR12011">
    <property type="entry name" value="ADHESION G-PROTEIN COUPLED RECEPTOR"/>
    <property type="match status" value="1"/>
</dbReference>
<keyword evidence="2 7" id="KW-0812">Transmembrane</keyword>
<dbReference type="InterPro" id="IPR000832">
    <property type="entry name" value="GPCR_2_secretin-like"/>
</dbReference>
<dbReference type="Pfam" id="PF01825">
    <property type="entry name" value="GPS"/>
    <property type="match status" value="1"/>
</dbReference>
<evidence type="ECO:0000256" key="8">
    <source>
        <dbReference type="SAM" id="SignalP"/>
    </source>
</evidence>
<keyword evidence="8" id="KW-0732">Signal</keyword>